<proteinExistence type="predicted"/>
<reference evidence="3 4" key="1">
    <citation type="submission" date="2024-10" db="EMBL/GenBank/DDBJ databases">
        <title>The Natural Products Discovery Center: Release of the First 8490 Sequenced Strains for Exploring Actinobacteria Biosynthetic Diversity.</title>
        <authorList>
            <person name="Kalkreuter E."/>
            <person name="Kautsar S.A."/>
            <person name="Yang D."/>
            <person name="Bader C.D."/>
            <person name="Teijaro C.N."/>
            <person name="Fluegel L."/>
            <person name="Davis C.M."/>
            <person name="Simpson J.R."/>
            <person name="Lauterbach L."/>
            <person name="Steele A.D."/>
            <person name="Gui C."/>
            <person name="Meng S."/>
            <person name="Li G."/>
            <person name="Viehrig K."/>
            <person name="Ye F."/>
            <person name="Su P."/>
            <person name="Kiefer A.F."/>
            <person name="Nichols A."/>
            <person name="Cepeda A.J."/>
            <person name="Yan W."/>
            <person name="Fan B."/>
            <person name="Jiang Y."/>
            <person name="Adhikari A."/>
            <person name="Zheng C.-J."/>
            <person name="Schuster L."/>
            <person name="Cowan T.M."/>
            <person name="Smanski M.J."/>
            <person name="Chevrette M.G."/>
            <person name="De Carvalho L.P.S."/>
            <person name="Shen B."/>
        </authorList>
    </citation>
    <scope>NUCLEOTIDE SEQUENCE [LARGE SCALE GENOMIC DNA]</scope>
    <source>
        <strain evidence="3 4">NPDC049503</strain>
    </source>
</reference>
<comment type="caution">
    <text evidence="3">The sequence shown here is derived from an EMBL/GenBank/DDBJ whole genome shotgun (WGS) entry which is preliminary data.</text>
</comment>
<protein>
    <recommendedName>
        <fullName evidence="2">Integrase SAM-like N-terminal domain-containing protein</fullName>
    </recommendedName>
</protein>
<dbReference type="RefSeq" id="WP_397023979.1">
    <property type="nucleotide sequence ID" value="NZ_JBITMB010000007.1"/>
</dbReference>
<dbReference type="InterPro" id="IPR011010">
    <property type="entry name" value="DNA_brk_join_enz"/>
</dbReference>
<evidence type="ECO:0000256" key="1">
    <source>
        <dbReference type="ARBA" id="ARBA00023125"/>
    </source>
</evidence>
<feature type="domain" description="Integrase SAM-like N-terminal" evidence="2">
    <location>
        <begin position="14"/>
        <end position="52"/>
    </location>
</feature>
<organism evidence="3 4">
    <name type="scientific">Nonomuraea indica</name>
    <dbReference type="NCBI Taxonomy" id="1581193"/>
    <lineage>
        <taxon>Bacteria</taxon>
        <taxon>Bacillati</taxon>
        <taxon>Actinomycetota</taxon>
        <taxon>Actinomycetes</taxon>
        <taxon>Streptosporangiales</taxon>
        <taxon>Streptosporangiaceae</taxon>
        <taxon>Nonomuraea</taxon>
    </lineage>
</organism>
<dbReference type="Gene3D" id="1.10.150.130">
    <property type="match status" value="1"/>
</dbReference>
<evidence type="ECO:0000313" key="4">
    <source>
        <dbReference type="Proteomes" id="UP001612928"/>
    </source>
</evidence>
<dbReference type="Pfam" id="PF14659">
    <property type="entry name" value="Phage_int_SAM_3"/>
    <property type="match status" value="1"/>
</dbReference>
<dbReference type="Proteomes" id="UP001612928">
    <property type="component" value="Unassembled WGS sequence"/>
</dbReference>
<dbReference type="InterPro" id="IPR010998">
    <property type="entry name" value="Integrase_recombinase_N"/>
</dbReference>
<keyword evidence="1" id="KW-0238">DNA-binding</keyword>
<dbReference type="SUPFAM" id="SSF56349">
    <property type="entry name" value="DNA breaking-rejoining enzymes"/>
    <property type="match status" value="1"/>
</dbReference>
<sequence>MDDFLAHGLKGRGPGTITHARSMAENQIKPKIGNYRLKDLRAEHVDLWLDELASTLATKTIVQVHSLLTRDPYGRETRTRRPQRLGSL</sequence>
<dbReference type="InterPro" id="IPR004107">
    <property type="entry name" value="Integrase_SAM-like_N"/>
</dbReference>
<name>A0ABW8AAI8_9ACTN</name>
<evidence type="ECO:0000313" key="3">
    <source>
        <dbReference type="EMBL" id="MFI7443808.1"/>
    </source>
</evidence>
<dbReference type="EMBL" id="JBITMB010000007">
    <property type="protein sequence ID" value="MFI7443808.1"/>
    <property type="molecule type" value="Genomic_DNA"/>
</dbReference>
<keyword evidence="4" id="KW-1185">Reference proteome</keyword>
<evidence type="ECO:0000259" key="2">
    <source>
        <dbReference type="Pfam" id="PF14659"/>
    </source>
</evidence>
<gene>
    <name evidence="3" type="ORF">ACIBP5_27875</name>
</gene>
<accession>A0ABW8AAI8</accession>